<evidence type="ECO:0000313" key="3">
    <source>
        <dbReference type="Proteomes" id="UP001227831"/>
    </source>
</evidence>
<evidence type="ECO:0000313" key="2">
    <source>
        <dbReference type="EMBL" id="MDQ7938163.1"/>
    </source>
</evidence>
<reference evidence="2 3" key="1">
    <citation type="journal article" date="2023" name="Int. J. Syst. Evol. Microbiol.">
        <title>Lactiplantibacillus brownii sp. nov., a novel psychrotolerant species isolated from sauerkraut.</title>
        <authorList>
            <person name="Heng Y.C."/>
            <person name="Silvaraju S."/>
            <person name="Lee J.K.Y."/>
            <person name="Kittelmann S."/>
        </authorList>
    </citation>
    <scope>NUCLEOTIDE SEQUENCE [LARGE SCALE GENOMIC DNA]</scope>
    <source>
        <strain evidence="2 3">WILCCON 0030</strain>
    </source>
</reference>
<dbReference type="InterPro" id="IPR027417">
    <property type="entry name" value="P-loop_NTPase"/>
</dbReference>
<dbReference type="EMBL" id="JAVCWF010000001">
    <property type="protein sequence ID" value="MDQ7938163.1"/>
    <property type="molecule type" value="Genomic_DNA"/>
</dbReference>
<dbReference type="SUPFAM" id="SSF52540">
    <property type="entry name" value="P-loop containing nucleoside triphosphate hydrolases"/>
    <property type="match status" value="1"/>
</dbReference>
<dbReference type="Gene3D" id="3.40.50.300">
    <property type="entry name" value="P-loop containing nucleotide triphosphate hydrolases"/>
    <property type="match status" value="1"/>
</dbReference>
<organism evidence="2 3">
    <name type="scientific">Lactiplantibacillus brownii</name>
    <dbReference type="NCBI Taxonomy" id="3069269"/>
    <lineage>
        <taxon>Bacteria</taxon>
        <taxon>Bacillati</taxon>
        <taxon>Bacillota</taxon>
        <taxon>Bacilli</taxon>
        <taxon>Lactobacillales</taxon>
        <taxon>Lactobacillaceae</taxon>
        <taxon>Lactiplantibacillus</taxon>
    </lineage>
</organism>
<proteinExistence type="predicted"/>
<dbReference type="PANTHER" id="PTHR40396:SF1">
    <property type="entry name" value="ATPASE AAA-TYPE CORE DOMAIN-CONTAINING PROTEIN"/>
    <property type="match status" value="1"/>
</dbReference>
<feature type="domain" description="ATPase AAA-type core" evidence="1">
    <location>
        <begin position="282"/>
        <end position="391"/>
    </location>
</feature>
<keyword evidence="3" id="KW-1185">Reference proteome</keyword>
<gene>
    <name evidence="2" type="ORF">RA086_11145</name>
</gene>
<dbReference type="PANTHER" id="PTHR40396">
    <property type="entry name" value="ATPASE-LIKE PROTEIN"/>
    <property type="match status" value="1"/>
</dbReference>
<dbReference type="InterPro" id="IPR003959">
    <property type="entry name" value="ATPase_AAA_core"/>
</dbReference>
<sequence length="463" mass="52781">MFTGLEIENYKVFKNLKFKMIKANEPKKVVAIYGENGAGKSNIVSAFMNLSLSLRTVETQKQWTEIQTQVAADKSLNEDGNNRIPESMLTFIRSGSMNYRQLSQIFNRSTHMIGTTAPMRIRYDFEFDGHSGYYELLFEIDRNDKMYLASETLYYLIHRSSGKLFEIKSSSAGDINYVWSPTLFKNNEIGTLIDDSVERLWGTHTFLSILTSFVADTNQKYIKKNISSNLLKVIANFGKIAFRTDMATGVNSFNSMLGDLNQGQLKKTSENEQRLAVTKRALNQYFVPLYSDILEVFYRVKTDNDKLDYRLFVRKRVGGQQLTIPFDLESNGTKKLLNLLPLFLNVVRGETVIIDEIDQGIHDLLIDRLIDNLQEDISGQLIVTTHDTQVMRQLDLSALYVIQTDVEGNKQVVNLSKASKENIAAHNNVQKMYLNGYFSGIPYADDVDFYDILSTLGDSTDDE</sequence>
<accession>A0ABU1ACQ9</accession>
<dbReference type="Proteomes" id="UP001227831">
    <property type="component" value="Unassembled WGS sequence"/>
</dbReference>
<dbReference type="RefSeq" id="WP_308703858.1">
    <property type="nucleotide sequence ID" value="NZ_JAVCWF010000001.1"/>
</dbReference>
<evidence type="ECO:0000259" key="1">
    <source>
        <dbReference type="Pfam" id="PF13304"/>
    </source>
</evidence>
<protein>
    <submittedName>
        <fullName evidence="2">AAA family ATPase</fullName>
    </submittedName>
</protein>
<dbReference type="Pfam" id="PF13304">
    <property type="entry name" value="AAA_21"/>
    <property type="match status" value="1"/>
</dbReference>
<name>A0ABU1ACQ9_9LACO</name>
<comment type="caution">
    <text evidence="2">The sequence shown here is derived from an EMBL/GenBank/DDBJ whole genome shotgun (WGS) entry which is preliminary data.</text>
</comment>